<dbReference type="Proteomes" id="UP001241472">
    <property type="component" value="Unassembled WGS sequence"/>
</dbReference>
<dbReference type="Gene3D" id="3.40.50.12780">
    <property type="entry name" value="N-terminal domain of ligase-like"/>
    <property type="match status" value="1"/>
</dbReference>
<comment type="caution">
    <text evidence="1">The sequence shown here is derived from an EMBL/GenBank/DDBJ whole genome shotgun (WGS) entry which is preliminary data.</text>
</comment>
<gene>
    <name evidence="1" type="ORF">J2T09_000142</name>
</gene>
<dbReference type="EC" id="6.2.1.30" evidence="1"/>
<dbReference type="InterPro" id="IPR042099">
    <property type="entry name" value="ANL_N_sf"/>
</dbReference>
<evidence type="ECO:0000313" key="2">
    <source>
        <dbReference type="Proteomes" id="UP001241472"/>
    </source>
</evidence>
<accession>A0ABT9PMF9</accession>
<dbReference type="EMBL" id="JAUSRF010000001">
    <property type="protein sequence ID" value="MDP9835401.1"/>
    <property type="molecule type" value="Genomic_DNA"/>
</dbReference>
<name>A0ABT9PMF9_9HYPH</name>
<proteinExistence type="predicted"/>
<organism evidence="1 2">
    <name type="scientific">Neorhizobium huautlense</name>
    <dbReference type="NCBI Taxonomy" id="67774"/>
    <lineage>
        <taxon>Bacteria</taxon>
        <taxon>Pseudomonadati</taxon>
        <taxon>Pseudomonadota</taxon>
        <taxon>Alphaproteobacteria</taxon>
        <taxon>Hyphomicrobiales</taxon>
        <taxon>Rhizobiaceae</taxon>
        <taxon>Rhizobium/Agrobacterium group</taxon>
        <taxon>Neorhizobium</taxon>
    </lineage>
</organism>
<keyword evidence="1" id="KW-0436">Ligase</keyword>
<reference evidence="1 2" key="1">
    <citation type="submission" date="2023-07" db="EMBL/GenBank/DDBJ databases">
        <title>Sorghum-associated microbial communities from plants grown in Nebraska, USA.</title>
        <authorList>
            <person name="Schachtman D."/>
        </authorList>
    </citation>
    <scope>NUCLEOTIDE SEQUENCE [LARGE SCALE GENOMIC DNA]</scope>
    <source>
        <strain evidence="1 2">DS1307</strain>
    </source>
</reference>
<keyword evidence="2" id="KW-1185">Reference proteome</keyword>
<dbReference type="PANTHER" id="PTHR36932">
    <property type="entry name" value="CAPSULAR POLYSACCHARIDE BIOSYNTHESIS PROTEIN"/>
    <property type="match status" value="1"/>
</dbReference>
<evidence type="ECO:0000313" key="1">
    <source>
        <dbReference type="EMBL" id="MDP9835401.1"/>
    </source>
</evidence>
<protein>
    <submittedName>
        <fullName evidence="1">Phenylacetate-CoA ligase</fullName>
        <ecNumber evidence="1">6.2.1.30</ecNumber>
    </submittedName>
</protein>
<sequence length="439" mass="48493">MGITSHLKNSLAENFVRRAPGLYSHFMDLLRRSEDMSFEQRQALRDRLTARTLKQAQGTRYGRSIGGSATYDDWPILEKDVLRQDEALCSARTLLPARAAATGGTTGVPIVLRRSLQSVVFEQAVIDHLVKRHAGVDWKTARIAVLRGDTFKDPADMRPPHWQLRHGGLHLACSSIHLNAATVSDFVAAIRDFRPDILWVYPSALEAFVRLGAKFLGDGGLAGLKLVVSSSEVLDAAMQQEASVILKAPVLDFYGQSERVCASWHVKDSAHYFMPAYGRVELLPAHEDDTHSYYEIIGTSYCNPAQPLVRFRTGDLAKVRKGMGVADLEAVTLGILPFEGIEGRRSEYVLSPEGSRIIGINHIPRNVPDIAQMQIVQTSKAKVEIHVVPLQNFGEHAAGIILANARQKIPANMEVQIKTIDRLTRTASGKAPLVLRQID</sequence>
<dbReference type="RefSeq" id="WP_306830002.1">
    <property type="nucleotide sequence ID" value="NZ_JAUSRF010000001.1"/>
</dbReference>
<dbReference type="PANTHER" id="PTHR36932:SF1">
    <property type="entry name" value="CAPSULAR POLYSACCHARIDE BIOSYNTHESIS PROTEIN"/>
    <property type="match status" value="1"/>
</dbReference>
<dbReference type="GO" id="GO:0047475">
    <property type="term" value="F:phenylacetate-CoA ligase activity"/>
    <property type="evidence" value="ECO:0007669"/>
    <property type="project" value="UniProtKB-EC"/>
</dbReference>
<dbReference type="InterPro" id="IPR053158">
    <property type="entry name" value="CapK_Type1_Caps_Biosynth"/>
</dbReference>
<dbReference type="SUPFAM" id="SSF56801">
    <property type="entry name" value="Acetyl-CoA synthetase-like"/>
    <property type="match status" value="1"/>
</dbReference>